<dbReference type="EMBL" id="AWUE01019184">
    <property type="protein sequence ID" value="OMO75721.1"/>
    <property type="molecule type" value="Genomic_DNA"/>
</dbReference>
<comment type="caution">
    <text evidence="1">The sequence shown here is derived from an EMBL/GenBank/DDBJ whole genome shotgun (WGS) entry which is preliminary data.</text>
</comment>
<protein>
    <submittedName>
        <fullName evidence="1">Uncharacterized protein</fullName>
    </submittedName>
</protein>
<accession>A0A1R3HZP2</accession>
<organism evidence="1 2">
    <name type="scientific">Corchorus olitorius</name>
    <dbReference type="NCBI Taxonomy" id="93759"/>
    <lineage>
        <taxon>Eukaryota</taxon>
        <taxon>Viridiplantae</taxon>
        <taxon>Streptophyta</taxon>
        <taxon>Embryophyta</taxon>
        <taxon>Tracheophyta</taxon>
        <taxon>Spermatophyta</taxon>
        <taxon>Magnoliopsida</taxon>
        <taxon>eudicotyledons</taxon>
        <taxon>Gunneridae</taxon>
        <taxon>Pentapetalae</taxon>
        <taxon>rosids</taxon>
        <taxon>malvids</taxon>
        <taxon>Malvales</taxon>
        <taxon>Malvaceae</taxon>
        <taxon>Grewioideae</taxon>
        <taxon>Apeibeae</taxon>
        <taxon>Corchorus</taxon>
    </lineage>
</organism>
<sequence>MCSSGPLPPPDLDLALALAETDSTSTNRPHPNRESKFQISVIRHQARLFSKLVFSFTILTDRFRQLLSLHTLISPFFRFYLSEEGGYLEHWEQGAVKF</sequence>
<gene>
    <name evidence="1" type="ORF">COLO4_25911</name>
</gene>
<evidence type="ECO:0000313" key="2">
    <source>
        <dbReference type="Proteomes" id="UP000187203"/>
    </source>
</evidence>
<dbReference type="AlphaFoldDB" id="A0A1R3HZP2"/>
<proteinExistence type="predicted"/>
<keyword evidence="2" id="KW-1185">Reference proteome</keyword>
<evidence type="ECO:0000313" key="1">
    <source>
        <dbReference type="EMBL" id="OMO75721.1"/>
    </source>
</evidence>
<dbReference type="Proteomes" id="UP000187203">
    <property type="component" value="Unassembled WGS sequence"/>
</dbReference>
<name>A0A1R3HZP2_9ROSI</name>
<reference evidence="2" key="1">
    <citation type="submission" date="2013-09" db="EMBL/GenBank/DDBJ databases">
        <title>Corchorus olitorius genome sequencing.</title>
        <authorList>
            <person name="Alam M."/>
            <person name="Haque M.S."/>
            <person name="Islam M.S."/>
            <person name="Emdad E.M."/>
            <person name="Islam M.M."/>
            <person name="Ahmed B."/>
            <person name="Halim A."/>
            <person name="Hossen Q.M.M."/>
            <person name="Hossain M.Z."/>
            <person name="Ahmed R."/>
            <person name="Khan M.M."/>
            <person name="Islam R."/>
            <person name="Rashid M.M."/>
            <person name="Khan S.A."/>
            <person name="Rahman M.S."/>
            <person name="Alam M."/>
            <person name="Yahiya A.S."/>
            <person name="Khan M.S."/>
            <person name="Azam M.S."/>
            <person name="Haque T."/>
            <person name="Lashkar M.Z.H."/>
            <person name="Akhand A.I."/>
            <person name="Morshed G."/>
            <person name="Roy S."/>
            <person name="Uddin K.S."/>
            <person name="Rabeya T."/>
            <person name="Hossain A.S."/>
            <person name="Chowdhury A."/>
            <person name="Snigdha A.R."/>
            <person name="Mortoza M.S."/>
            <person name="Matin S.A."/>
            <person name="Hoque S.M.E."/>
            <person name="Islam M.K."/>
            <person name="Roy D.K."/>
            <person name="Haider R."/>
            <person name="Moosa M.M."/>
            <person name="Elias S.M."/>
            <person name="Hasan A.M."/>
            <person name="Jahan S."/>
            <person name="Shafiuddin M."/>
            <person name="Mahmood N."/>
            <person name="Shommy N.S."/>
        </authorList>
    </citation>
    <scope>NUCLEOTIDE SEQUENCE [LARGE SCALE GENOMIC DNA]</scope>
    <source>
        <strain evidence="2">cv. O-4</strain>
    </source>
</reference>